<evidence type="ECO:0000313" key="11">
    <source>
        <dbReference type="Proteomes" id="UP000183210"/>
    </source>
</evidence>
<dbReference type="GO" id="GO:0020037">
    <property type="term" value="F:heme binding"/>
    <property type="evidence" value="ECO:0007669"/>
    <property type="project" value="UniProtKB-UniRule"/>
</dbReference>
<comment type="subcellular location">
    <subcellularLocation>
        <location evidence="8">Cell membrane</location>
        <topology evidence="8">Multi-pass membrane protein</topology>
    </subcellularLocation>
    <subcellularLocation>
        <location evidence="1">Membrane</location>
        <topology evidence="1">Multi-pass membrane protein</topology>
    </subcellularLocation>
</comment>
<dbReference type="PANTHER" id="PTHR36964">
    <property type="entry name" value="PROTEIN-METHIONINE-SULFOXIDE REDUCTASE HEME-BINDING SUBUNIT MSRQ"/>
    <property type="match status" value="1"/>
</dbReference>
<evidence type="ECO:0000256" key="6">
    <source>
        <dbReference type="ARBA" id="ARBA00023004"/>
    </source>
</evidence>
<comment type="cofactor">
    <cofactor evidence="8">
        <name>FMN</name>
        <dbReference type="ChEBI" id="CHEBI:58210"/>
    </cofactor>
    <text evidence="8">Binds 1 FMN per subunit.</text>
</comment>
<evidence type="ECO:0000256" key="7">
    <source>
        <dbReference type="ARBA" id="ARBA00023136"/>
    </source>
</evidence>
<keyword evidence="7 8" id="KW-0472">Membrane</keyword>
<keyword evidence="8" id="KW-0285">Flavoprotein</keyword>
<evidence type="ECO:0000256" key="3">
    <source>
        <dbReference type="ARBA" id="ARBA00022617"/>
    </source>
</evidence>
<keyword evidence="8" id="KW-1003">Cell membrane</keyword>
<comment type="caution">
    <text evidence="10">The sequence shown here is derived from an EMBL/GenBank/DDBJ whole genome shotgun (WGS) entry which is preliminary data.</text>
</comment>
<evidence type="ECO:0000313" key="10">
    <source>
        <dbReference type="EMBL" id="SER31753.1"/>
    </source>
</evidence>
<reference evidence="10 11" key="1">
    <citation type="submission" date="2016-10" db="EMBL/GenBank/DDBJ databases">
        <authorList>
            <person name="Varghese N."/>
            <person name="Submissions S."/>
        </authorList>
    </citation>
    <scope>NUCLEOTIDE SEQUENCE [LARGE SCALE GENOMIC DNA]</scope>
    <source>
        <strain evidence="10 11">LMG 21974</strain>
    </source>
</reference>
<feature type="domain" description="Ferric oxidoreductase" evidence="9">
    <location>
        <begin position="43"/>
        <end position="155"/>
    </location>
</feature>
<keyword evidence="8" id="KW-0479">Metal-binding</keyword>
<dbReference type="GO" id="GO:0009055">
    <property type="term" value="F:electron transfer activity"/>
    <property type="evidence" value="ECO:0007669"/>
    <property type="project" value="UniProtKB-UniRule"/>
</dbReference>
<comment type="cofactor">
    <cofactor evidence="8">
        <name>heme b</name>
        <dbReference type="ChEBI" id="CHEBI:60344"/>
    </cofactor>
    <text evidence="8">Binds 1 heme b (iron(II)-protoporphyrin IX) group per subunit.</text>
</comment>
<keyword evidence="2 8" id="KW-0813">Transport</keyword>
<dbReference type="Proteomes" id="UP000183210">
    <property type="component" value="Unassembled WGS sequence"/>
</dbReference>
<evidence type="ECO:0000256" key="8">
    <source>
        <dbReference type="HAMAP-Rule" id="MF_01207"/>
    </source>
</evidence>
<evidence type="ECO:0000256" key="1">
    <source>
        <dbReference type="ARBA" id="ARBA00004141"/>
    </source>
</evidence>
<dbReference type="Pfam" id="PF01794">
    <property type="entry name" value="Ferric_reduct"/>
    <property type="match status" value="1"/>
</dbReference>
<dbReference type="GO" id="GO:0030091">
    <property type="term" value="P:protein repair"/>
    <property type="evidence" value="ECO:0007669"/>
    <property type="project" value="UniProtKB-UniRule"/>
</dbReference>
<keyword evidence="5 8" id="KW-1133">Transmembrane helix</keyword>
<keyword evidence="8" id="KW-0288">FMN</keyword>
<evidence type="ECO:0000256" key="5">
    <source>
        <dbReference type="ARBA" id="ARBA00022989"/>
    </source>
</evidence>
<feature type="transmembrane region" description="Helical" evidence="8">
    <location>
        <begin position="170"/>
        <end position="189"/>
    </location>
</feature>
<keyword evidence="8" id="KW-0249">Electron transport</keyword>
<dbReference type="EMBL" id="FOEV01000017">
    <property type="protein sequence ID" value="SER31753.1"/>
    <property type="molecule type" value="Genomic_DNA"/>
</dbReference>
<proteinExistence type="inferred from homology"/>
<dbReference type="PANTHER" id="PTHR36964:SF1">
    <property type="entry name" value="PROTEIN-METHIONINE-SULFOXIDE REDUCTASE HEME-BINDING SUBUNIT MSRQ"/>
    <property type="match status" value="1"/>
</dbReference>
<evidence type="ECO:0000256" key="2">
    <source>
        <dbReference type="ARBA" id="ARBA00022448"/>
    </source>
</evidence>
<comment type="caution">
    <text evidence="8">Lacks conserved residue(s) required for the propagation of feature annotation.</text>
</comment>
<keyword evidence="6 8" id="KW-0408">Iron</keyword>
<protein>
    <recommendedName>
        <fullName evidence="8">Protein-methionine-sulfoxide reductase heme-binding subunit MsrQ</fullName>
    </recommendedName>
    <alternativeName>
        <fullName evidence="8">Flavocytochrome MsrQ</fullName>
    </alternativeName>
</protein>
<dbReference type="GO" id="GO:0016679">
    <property type="term" value="F:oxidoreductase activity, acting on diphenols and related substances as donors"/>
    <property type="evidence" value="ECO:0007669"/>
    <property type="project" value="TreeGrafter"/>
</dbReference>
<dbReference type="GO" id="GO:0010181">
    <property type="term" value="F:FMN binding"/>
    <property type="evidence" value="ECO:0007669"/>
    <property type="project" value="UniProtKB-UniRule"/>
</dbReference>
<keyword evidence="4 8" id="KW-0812">Transmembrane</keyword>
<dbReference type="GO" id="GO:0005886">
    <property type="term" value="C:plasma membrane"/>
    <property type="evidence" value="ECO:0007669"/>
    <property type="project" value="UniProtKB-SubCell"/>
</dbReference>
<dbReference type="AlphaFoldDB" id="A0A9X8MGT3"/>
<dbReference type="GO" id="GO:0046872">
    <property type="term" value="F:metal ion binding"/>
    <property type="evidence" value="ECO:0007669"/>
    <property type="project" value="UniProtKB-KW"/>
</dbReference>
<dbReference type="HAMAP" id="MF_01207">
    <property type="entry name" value="MsrQ"/>
    <property type="match status" value="1"/>
</dbReference>
<feature type="transmembrane region" description="Helical" evidence="8">
    <location>
        <begin position="38"/>
        <end position="56"/>
    </location>
</feature>
<comment type="subunit">
    <text evidence="8">Heterodimer of a catalytic subunit (MsrP) and a heme-binding subunit (MsrQ).</text>
</comment>
<evidence type="ECO:0000259" key="9">
    <source>
        <dbReference type="Pfam" id="PF01794"/>
    </source>
</evidence>
<feature type="transmembrane region" description="Helical" evidence="8">
    <location>
        <begin position="147"/>
        <end position="164"/>
    </location>
</feature>
<name>A0A9X8MGT3_9PSED</name>
<keyword evidence="3 8" id="KW-0349">Heme</keyword>
<organism evidence="10 11">
    <name type="scientific">Pseudomonas lutea</name>
    <dbReference type="NCBI Taxonomy" id="243924"/>
    <lineage>
        <taxon>Bacteria</taxon>
        <taxon>Pseudomonadati</taxon>
        <taxon>Pseudomonadota</taxon>
        <taxon>Gammaproteobacteria</taxon>
        <taxon>Pseudomonadales</taxon>
        <taxon>Pseudomonadaceae</taxon>
        <taxon>Pseudomonas</taxon>
    </lineage>
</organism>
<evidence type="ECO:0000256" key="4">
    <source>
        <dbReference type="ARBA" id="ARBA00022692"/>
    </source>
</evidence>
<comment type="function">
    <text evidence="8">Part of the MsrPQ system that repairs oxidized periplasmic proteins containing methionine sulfoxide residues (Met-O), using respiratory chain electrons. Thus protects these proteins from oxidative-stress damage caused by reactive species of oxygen and chlorine generated by the host defense mechanisms. MsrPQ is essential for the maintenance of envelope integrity under bleach stress, rescuing a wide series of structurally unrelated periplasmic proteins from methionine oxidation. MsrQ provides electrons for reduction to the reductase catalytic subunit MsrP, using the quinone pool of the respiratory chain.</text>
</comment>
<dbReference type="RefSeq" id="WP_074829412.1">
    <property type="nucleotide sequence ID" value="NZ_FOEV01000017.1"/>
</dbReference>
<feature type="transmembrane region" description="Helical" evidence="8">
    <location>
        <begin position="77"/>
        <end position="97"/>
    </location>
</feature>
<dbReference type="InterPro" id="IPR013130">
    <property type="entry name" value="Fe3_Rdtase_TM_dom"/>
</dbReference>
<gene>
    <name evidence="8" type="primary">msrQ</name>
    <name evidence="10" type="ORF">SAMN05216409_1171</name>
</gene>
<comment type="similarity">
    <text evidence="8">Belongs to the MsrQ family.</text>
</comment>
<accession>A0A9X8MGT3</accession>
<feature type="transmembrane region" description="Helical" evidence="8">
    <location>
        <begin position="109"/>
        <end position="127"/>
    </location>
</feature>
<dbReference type="NCBIfam" id="NF003831">
    <property type="entry name" value="PRK05419.1-2"/>
    <property type="match status" value="1"/>
</dbReference>
<dbReference type="InterPro" id="IPR022837">
    <property type="entry name" value="MsrQ-like"/>
</dbReference>
<sequence length="205" mass="23550">MMLQVWRLVVFISAFSVLGVWLYEAWSSALGPDPGKVIIDRLGLGALVLLLITLSLTPLQKMTSWKGWALVRRQLGLWTFTYAALHFCSYLAFVLGWDFSRLGIELQKRPYVIVGFIAVLGLLPLALTSNRYSMRKLGKQWKRLHRLIYIALVMALLHMFWITRSDIREWLIYASIGGLLLVLRLPFIATQLRQKKIFQSGQNKA</sequence>